<sequence>MTKTLYRHPDGMGTIRHDAQTQTLHLINALDGTEAYALIGPHGLRELAAKLLALADKLEC</sequence>
<dbReference type="EMBL" id="JABBCQ020000034">
    <property type="protein sequence ID" value="MBI1627019.1"/>
    <property type="molecule type" value="Genomic_DNA"/>
</dbReference>
<protein>
    <submittedName>
        <fullName evidence="1">Uncharacterized protein</fullName>
    </submittedName>
</protein>
<evidence type="ECO:0000313" key="2">
    <source>
        <dbReference type="Proteomes" id="UP000530032"/>
    </source>
</evidence>
<accession>A0A843BHA4</accession>
<organism evidence="1 2">
    <name type="scientific">Comamonas suwonensis</name>
    <dbReference type="NCBI Taxonomy" id="2606214"/>
    <lineage>
        <taxon>Bacteria</taxon>
        <taxon>Pseudomonadati</taxon>
        <taxon>Pseudomonadota</taxon>
        <taxon>Betaproteobacteria</taxon>
        <taxon>Burkholderiales</taxon>
        <taxon>Comamonadaceae</taxon>
        <taxon>Comamonas</taxon>
    </lineage>
</organism>
<keyword evidence="2" id="KW-1185">Reference proteome</keyword>
<dbReference type="AlphaFoldDB" id="A0A843BHA4"/>
<reference evidence="1" key="1">
    <citation type="submission" date="2020-12" db="EMBL/GenBank/DDBJ databases">
        <title>Comamonas sp. nov., isolated from stream water.</title>
        <authorList>
            <person name="Park K.-H."/>
        </authorList>
    </citation>
    <scope>NUCLEOTIDE SEQUENCE</scope>
    <source>
        <strain evidence="1">EJ-4</strain>
    </source>
</reference>
<evidence type="ECO:0000313" key="1">
    <source>
        <dbReference type="EMBL" id="MBI1627019.1"/>
    </source>
</evidence>
<name>A0A843BHA4_9BURK</name>
<comment type="caution">
    <text evidence="1">The sequence shown here is derived from an EMBL/GenBank/DDBJ whole genome shotgun (WGS) entry which is preliminary data.</text>
</comment>
<gene>
    <name evidence="1" type="ORF">HF327_021345</name>
</gene>
<proteinExistence type="predicted"/>
<dbReference type="Proteomes" id="UP000530032">
    <property type="component" value="Unassembled WGS sequence"/>
</dbReference>
<dbReference type="RefSeq" id="WP_198462363.1">
    <property type="nucleotide sequence ID" value="NZ_JABBCQ020000034.1"/>
</dbReference>